<dbReference type="Proteomes" id="UP000533469">
    <property type="component" value="Unassembled WGS sequence"/>
</dbReference>
<feature type="region of interest" description="Disordered" evidence="1">
    <location>
        <begin position="50"/>
        <end position="76"/>
    </location>
</feature>
<evidence type="ECO:0000256" key="2">
    <source>
        <dbReference type="SAM" id="SignalP"/>
    </source>
</evidence>
<comment type="caution">
    <text evidence="3">The sequence shown here is derived from an EMBL/GenBank/DDBJ whole genome shotgun (WGS) entry which is preliminary data.</text>
</comment>
<evidence type="ECO:0000256" key="1">
    <source>
        <dbReference type="SAM" id="MobiDB-lite"/>
    </source>
</evidence>
<dbReference type="RefSeq" id="WP_183188966.1">
    <property type="nucleotide sequence ID" value="NZ_JACICD010000002.1"/>
</dbReference>
<dbReference type="EMBL" id="JACICD010000002">
    <property type="protein sequence ID" value="MBB3770802.1"/>
    <property type="molecule type" value="Genomic_DNA"/>
</dbReference>
<proteinExistence type="predicted"/>
<evidence type="ECO:0000313" key="3">
    <source>
        <dbReference type="EMBL" id="MBB3770802.1"/>
    </source>
</evidence>
<organism evidence="3 4">
    <name type="scientific">Ancylobacter tetraedralis</name>
    <dbReference type="NCBI Taxonomy" id="217068"/>
    <lineage>
        <taxon>Bacteria</taxon>
        <taxon>Pseudomonadati</taxon>
        <taxon>Pseudomonadota</taxon>
        <taxon>Alphaproteobacteria</taxon>
        <taxon>Hyphomicrobiales</taxon>
        <taxon>Xanthobacteraceae</taxon>
        <taxon>Ancylobacter</taxon>
    </lineage>
</organism>
<dbReference type="AlphaFoldDB" id="A0A839Z574"/>
<keyword evidence="4" id="KW-1185">Reference proteome</keyword>
<reference evidence="3 4" key="1">
    <citation type="submission" date="2020-08" db="EMBL/GenBank/DDBJ databases">
        <title>Genomic Encyclopedia of Type Strains, Phase IV (KMG-IV): sequencing the most valuable type-strain genomes for metagenomic binning, comparative biology and taxonomic classification.</title>
        <authorList>
            <person name="Goeker M."/>
        </authorList>
    </citation>
    <scope>NUCLEOTIDE SEQUENCE [LARGE SCALE GENOMIC DNA]</scope>
    <source>
        <strain evidence="3 4">DSM 5895</strain>
    </source>
</reference>
<feature type="chain" id="PRO_5032937214" evidence="2">
    <location>
        <begin position="23"/>
        <end position="116"/>
    </location>
</feature>
<keyword evidence="2" id="KW-0732">Signal</keyword>
<feature type="signal peptide" evidence="2">
    <location>
        <begin position="1"/>
        <end position="22"/>
    </location>
</feature>
<protein>
    <submittedName>
        <fullName evidence="3">Uncharacterized protein</fullName>
    </submittedName>
</protein>
<accession>A0A839Z574</accession>
<evidence type="ECO:0000313" key="4">
    <source>
        <dbReference type="Proteomes" id="UP000533469"/>
    </source>
</evidence>
<name>A0A839Z574_9HYPH</name>
<gene>
    <name evidence="3" type="ORF">FHS55_001397</name>
</gene>
<sequence>MKHTLSITLTLLLLGAAPAAMAGPCEQAVKDTQAALDRVIADIAALSPTAPESEGALLSHDPSPEGIAKEEAELGDGVAPEKALEELERARTAAAAGDEDGCQKYVAAARDAIGLQ</sequence>